<sequence length="654" mass="73604">MFTPGPVFCQLPHLKWPTACKLVRVFEENVTDQDKKKCIQKAEIACGDQWITLITIKEFGLGCPSTLNNRVTIPIHLMQSCVHPDVSQNGVSLDASLGNQEGRNWVGYRDKRFNFRPIKNLMQGTNVVMSSQKYFHFGKVFFTGTDASVPLKQKTTESDINIFVAFLQPIEDFKYHLLQEVDDWGYVYRVPWPRLIFLKDFTKLMERAEESVLRLEKHPSGMLEVRCESKNLSFCHNEVLSSHASPLPPRTDPGSASGRSPTSQFSTEVNSHGITNGLTSKHHSQMNDSPRPSPLTRSKMSSDPEFNKDNKLKFLQGTNKSTYADILTKHSTKSCIGVNGLPKESTSNSGRHVSDSENNKSVMANNEDVSIFRPCRKSNSNKDGGMQFKLFEENRKAKAKSSETKRSEASYFKADCFAMDKKHTLKYVEGMSLQDAVIASMSSANSIGEIDMFCTIGDESIIYAAVTFDTPLQYPFFVQHNKEYCFDRCRNDTFVLIPMNLLMKSVQGTDSLYLIRNTDNVSIPSQCMKENGTKSRNYQTEASTNGIFVKDAIQGDKKSTHDLHGIEGSDNSCYVDSVIFSFFAFSTLFDHCLESPNKKNPEQAEHNISICKILKYNVVSILRATGGLRSNAIQELRHALSIYNPSFVGDWMGT</sequence>
<keyword evidence="3" id="KW-1185">Reference proteome</keyword>
<name>A0ABP1QL43_9HEXA</name>
<dbReference type="Proteomes" id="UP001642540">
    <property type="component" value="Unassembled WGS sequence"/>
</dbReference>
<dbReference type="Gene3D" id="3.90.70.10">
    <property type="entry name" value="Cysteine proteinases"/>
    <property type="match status" value="1"/>
</dbReference>
<feature type="region of interest" description="Disordered" evidence="1">
    <location>
        <begin position="339"/>
        <end position="384"/>
    </location>
</feature>
<accession>A0ABP1QL43</accession>
<organism evidence="2 3">
    <name type="scientific">Orchesella dallaii</name>
    <dbReference type="NCBI Taxonomy" id="48710"/>
    <lineage>
        <taxon>Eukaryota</taxon>
        <taxon>Metazoa</taxon>
        <taxon>Ecdysozoa</taxon>
        <taxon>Arthropoda</taxon>
        <taxon>Hexapoda</taxon>
        <taxon>Collembola</taxon>
        <taxon>Entomobryomorpha</taxon>
        <taxon>Entomobryoidea</taxon>
        <taxon>Orchesellidae</taxon>
        <taxon>Orchesellinae</taxon>
        <taxon>Orchesella</taxon>
    </lineage>
</organism>
<feature type="compositionally biased region" description="Basic and acidic residues" evidence="1">
    <location>
        <begin position="300"/>
        <end position="309"/>
    </location>
</feature>
<feature type="compositionally biased region" description="Polar residues" evidence="1">
    <location>
        <begin position="359"/>
        <end position="368"/>
    </location>
</feature>
<proteinExistence type="predicted"/>
<protein>
    <submittedName>
        <fullName evidence="2">Uncharacterized protein</fullName>
    </submittedName>
</protein>
<feature type="compositionally biased region" description="Polar residues" evidence="1">
    <location>
        <begin position="257"/>
        <end position="279"/>
    </location>
</feature>
<feature type="region of interest" description="Disordered" evidence="1">
    <location>
        <begin position="243"/>
        <end position="309"/>
    </location>
</feature>
<evidence type="ECO:0000256" key="1">
    <source>
        <dbReference type="SAM" id="MobiDB-lite"/>
    </source>
</evidence>
<comment type="caution">
    <text evidence="2">The sequence shown here is derived from an EMBL/GenBank/DDBJ whole genome shotgun (WGS) entry which is preliminary data.</text>
</comment>
<reference evidence="2 3" key="1">
    <citation type="submission" date="2024-08" db="EMBL/GenBank/DDBJ databases">
        <authorList>
            <person name="Cucini C."/>
            <person name="Frati F."/>
        </authorList>
    </citation>
    <scope>NUCLEOTIDE SEQUENCE [LARGE SCALE GENOMIC DNA]</scope>
</reference>
<evidence type="ECO:0000313" key="3">
    <source>
        <dbReference type="Proteomes" id="UP001642540"/>
    </source>
</evidence>
<dbReference type="EMBL" id="CAXLJM020000034">
    <property type="protein sequence ID" value="CAL8103359.1"/>
    <property type="molecule type" value="Genomic_DNA"/>
</dbReference>
<feature type="compositionally biased region" description="Polar residues" evidence="1">
    <location>
        <begin position="286"/>
        <end position="299"/>
    </location>
</feature>
<evidence type="ECO:0000313" key="2">
    <source>
        <dbReference type="EMBL" id="CAL8103359.1"/>
    </source>
</evidence>
<gene>
    <name evidence="2" type="ORF">ODALV1_LOCUS11427</name>
</gene>